<dbReference type="PROSITE" id="PS50110">
    <property type="entry name" value="RESPONSE_REGULATORY"/>
    <property type="match status" value="1"/>
</dbReference>
<organism evidence="4 5">
    <name type="scientific">Limnoglobus roseus</name>
    <dbReference type="NCBI Taxonomy" id="2598579"/>
    <lineage>
        <taxon>Bacteria</taxon>
        <taxon>Pseudomonadati</taxon>
        <taxon>Planctomycetota</taxon>
        <taxon>Planctomycetia</taxon>
        <taxon>Gemmatales</taxon>
        <taxon>Gemmataceae</taxon>
        <taxon>Limnoglobus</taxon>
    </lineage>
</organism>
<dbReference type="RefSeq" id="WP_315853264.1">
    <property type="nucleotide sequence ID" value="NZ_CP042425.1"/>
</dbReference>
<protein>
    <submittedName>
        <fullName evidence="4">Response regulator</fullName>
    </submittedName>
</protein>
<dbReference type="InterPro" id="IPR050595">
    <property type="entry name" value="Bact_response_regulator"/>
</dbReference>
<name>A0A5C1AL20_9BACT</name>
<evidence type="ECO:0000313" key="4">
    <source>
        <dbReference type="EMBL" id="QEL19640.1"/>
    </source>
</evidence>
<dbReference type="PANTHER" id="PTHR44591">
    <property type="entry name" value="STRESS RESPONSE REGULATOR PROTEIN 1"/>
    <property type="match status" value="1"/>
</dbReference>
<dbReference type="KEGG" id="lrs:PX52LOC_06717"/>
<dbReference type="AlphaFoldDB" id="A0A5C1AL20"/>
<evidence type="ECO:0000256" key="2">
    <source>
        <dbReference type="PROSITE-ProRule" id="PRU00169"/>
    </source>
</evidence>
<evidence type="ECO:0000313" key="5">
    <source>
        <dbReference type="Proteomes" id="UP000324974"/>
    </source>
</evidence>
<dbReference type="SUPFAM" id="SSF52172">
    <property type="entry name" value="CheY-like"/>
    <property type="match status" value="1"/>
</dbReference>
<sequence length="135" mass="14674">MTDRLPLSILVVDDNADAADSLATFLTLNGYPVRTAYSGSVALRLAAEAPPDVVVLDLMMPEMNGWAVAEQLATARPRPVIVAVTGHAADANRTRSVWANIPFHFVKPVNPKVILDLLTWAERTRGDRQRMGPSV</sequence>
<feature type="domain" description="Response regulatory" evidence="3">
    <location>
        <begin position="8"/>
        <end position="122"/>
    </location>
</feature>
<keyword evidence="1 2" id="KW-0597">Phosphoprotein</keyword>
<keyword evidence="5" id="KW-1185">Reference proteome</keyword>
<dbReference type="GO" id="GO:0000160">
    <property type="term" value="P:phosphorelay signal transduction system"/>
    <property type="evidence" value="ECO:0007669"/>
    <property type="project" value="InterPro"/>
</dbReference>
<proteinExistence type="predicted"/>
<feature type="modified residue" description="4-aspartylphosphate" evidence="2">
    <location>
        <position position="57"/>
    </location>
</feature>
<dbReference type="Proteomes" id="UP000324974">
    <property type="component" value="Chromosome"/>
</dbReference>
<evidence type="ECO:0000256" key="1">
    <source>
        <dbReference type="ARBA" id="ARBA00022553"/>
    </source>
</evidence>
<gene>
    <name evidence="4" type="ORF">PX52LOC_06717</name>
</gene>
<dbReference type="Pfam" id="PF00072">
    <property type="entry name" value="Response_reg"/>
    <property type="match status" value="1"/>
</dbReference>
<dbReference type="Gene3D" id="3.40.50.2300">
    <property type="match status" value="1"/>
</dbReference>
<dbReference type="SMART" id="SM00448">
    <property type="entry name" value="REC"/>
    <property type="match status" value="1"/>
</dbReference>
<accession>A0A5C1AL20</accession>
<dbReference type="PANTHER" id="PTHR44591:SF3">
    <property type="entry name" value="RESPONSE REGULATORY DOMAIN-CONTAINING PROTEIN"/>
    <property type="match status" value="1"/>
</dbReference>
<dbReference type="EMBL" id="CP042425">
    <property type="protein sequence ID" value="QEL19640.1"/>
    <property type="molecule type" value="Genomic_DNA"/>
</dbReference>
<reference evidence="5" key="1">
    <citation type="submission" date="2019-08" db="EMBL/GenBank/DDBJ databases">
        <title>Limnoglobus roseus gen. nov., sp. nov., a novel freshwater planctomycete with a giant genome from the family Gemmataceae.</title>
        <authorList>
            <person name="Kulichevskaya I.S."/>
            <person name="Naumoff D.G."/>
            <person name="Miroshnikov K."/>
            <person name="Ivanova A."/>
            <person name="Philippov D.A."/>
            <person name="Hakobyan A."/>
            <person name="Rijpstra I.C."/>
            <person name="Sinninghe Damste J.S."/>
            <person name="Liesack W."/>
            <person name="Dedysh S.N."/>
        </authorList>
    </citation>
    <scope>NUCLEOTIDE SEQUENCE [LARGE SCALE GENOMIC DNA]</scope>
    <source>
        <strain evidence="5">PX52</strain>
    </source>
</reference>
<dbReference type="InterPro" id="IPR011006">
    <property type="entry name" value="CheY-like_superfamily"/>
</dbReference>
<evidence type="ECO:0000259" key="3">
    <source>
        <dbReference type="PROSITE" id="PS50110"/>
    </source>
</evidence>
<dbReference type="InterPro" id="IPR001789">
    <property type="entry name" value="Sig_transdc_resp-reg_receiver"/>
</dbReference>